<evidence type="ECO:0000313" key="2">
    <source>
        <dbReference type="EMBL" id="KAL2919312.1"/>
    </source>
</evidence>
<sequence length="387" mass="41566">MRSVSSEGMADKMSRMRAAIKQAVHEAASVERPLQPLRRRAFSDGDDSPLPLGSGSIANSSGTTWLASLAEVESPACSALSLTSRACHPSVQSKCRFAAGASGDLAAGAERRSDDSIAGTATSDSAEWPCALESAVLPAPLRHPAPRHWLAQLRRMPCFEATPTAVLEELLRQCTMETFAIDQQLPHTSAGEAHVLFIVEGQARLSREIQVERAAAHIEPHTPGMLGRGGNEVVVRRVSLGTLERGSYFPRISVRDEQRLGLLIHTGVTHDKVAALVAARTARIEALASEYAVGSRVKAQRMRRCLEAFADGSDMVATATMRVACLCVGLAQLIGALDAATLDRLCSAEGEGLMAVTLRTLQDTHIRGEAMRGFRDAVQRQLYEHAD</sequence>
<feature type="region of interest" description="Disordered" evidence="1">
    <location>
        <begin position="24"/>
        <end position="56"/>
    </location>
</feature>
<dbReference type="Proteomes" id="UP001527925">
    <property type="component" value="Unassembled WGS sequence"/>
</dbReference>
<dbReference type="EMBL" id="JADGIZ020000003">
    <property type="protein sequence ID" value="KAL2919312.1"/>
    <property type="molecule type" value="Genomic_DNA"/>
</dbReference>
<dbReference type="InterPro" id="IPR014710">
    <property type="entry name" value="RmlC-like_jellyroll"/>
</dbReference>
<evidence type="ECO:0000313" key="3">
    <source>
        <dbReference type="Proteomes" id="UP001527925"/>
    </source>
</evidence>
<protein>
    <recommendedName>
        <fullName evidence="4">Cyclic nucleotide-binding domain-containing protein</fullName>
    </recommendedName>
</protein>
<accession>A0ABR4NIF2</accession>
<name>A0ABR4NIF2_9FUNG</name>
<dbReference type="Gene3D" id="2.60.120.10">
    <property type="entry name" value="Jelly Rolls"/>
    <property type="match status" value="1"/>
</dbReference>
<evidence type="ECO:0008006" key="4">
    <source>
        <dbReference type="Google" id="ProtNLM"/>
    </source>
</evidence>
<reference evidence="2 3" key="1">
    <citation type="submission" date="2023-09" db="EMBL/GenBank/DDBJ databases">
        <title>Pangenome analysis of Batrachochytrium dendrobatidis and related Chytrids.</title>
        <authorList>
            <person name="Yacoub M.N."/>
            <person name="Stajich J.E."/>
            <person name="James T.Y."/>
        </authorList>
    </citation>
    <scope>NUCLEOTIDE SEQUENCE [LARGE SCALE GENOMIC DNA]</scope>
    <source>
        <strain evidence="2 3">JEL0888</strain>
    </source>
</reference>
<evidence type="ECO:0000256" key="1">
    <source>
        <dbReference type="SAM" id="MobiDB-lite"/>
    </source>
</evidence>
<proteinExistence type="predicted"/>
<comment type="caution">
    <text evidence="2">The sequence shown here is derived from an EMBL/GenBank/DDBJ whole genome shotgun (WGS) entry which is preliminary data.</text>
</comment>
<dbReference type="SUPFAM" id="SSF51206">
    <property type="entry name" value="cAMP-binding domain-like"/>
    <property type="match status" value="1"/>
</dbReference>
<dbReference type="InterPro" id="IPR018490">
    <property type="entry name" value="cNMP-bd_dom_sf"/>
</dbReference>
<gene>
    <name evidence="2" type="ORF">HK105_200955</name>
</gene>
<keyword evidence="3" id="KW-1185">Reference proteome</keyword>
<organism evidence="2 3">
    <name type="scientific">Polyrhizophydium stewartii</name>
    <dbReference type="NCBI Taxonomy" id="2732419"/>
    <lineage>
        <taxon>Eukaryota</taxon>
        <taxon>Fungi</taxon>
        <taxon>Fungi incertae sedis</taxon>
        <taxon>Chytridiomycota</taxon>
        <taxon>Chytridiomycota incertae sedis</taxon>
        <taxon>Chytridiomycetes</taxon>
        <taxon>Rhizophydiales</taxon>
        <taxon>Rhizophydiales incertae sedis</taxon>
        <taxon>Polyrhizophydium</taxon>
    </lineage>
</organism>